<proteinExistence type="predicted"/>
<keyword evidence="1 3" id="KW-0853">WD repeat</keyword>
<evidence type="ECO:0000256" key="3">
    <source>
        <dbReference type="PROSITE-ProRule" id="PRU00221"/>
    </source>
</evidence>
<comment type="caution">
    <text evidence="6">The sequence shown here is derived from an EMBL/GenBank/DDBJ whole genome shotgun (WGS) entry which is preliminary data.</text>
</comment>
<feature type="repeat" description="WD" evidence="3">
    <location>
        <begin position="484"/>
        <end position="519"/>
    </location>
</feature>
<dbReference type="InterPro" id="IPR001680">
    <property type="entry name" value="WD40_rpt"/>
</dbReference>
<dbReference type="PANTHER" id="PTHR19848">
    <property type="entry name" value="WD40 REPEAT PROTEIN"/>
    <property type="match status" value="1"/>
</dbReference>
<dbReference type="SMART" id="SM00320">
    <property type="entry name" value="WD40"/>
    <property type="match status" value="6"/>
</dbReference>
<feature type="region of interest" description="Disordered" evidence="4">
    <location>
        <begin position="209"/>
        <end position="232"/>
    </location>
</feature>
<feature type="repeat" description="WD" evidence="3">
    <location>
        <begin position="449"/>
        <end position="483"/>
    </location>
</feature>
<dbReference type="Gene3D" id="1.10.10.60">
    <property type="entry name" value="Homeodomain-like"/>
    <property type="match status" value="1"/>
</dbReference>
<evidence type="ECO:0000313" key="6">
    <source>
        <dbReference type="EMBL" id="GAA5817788.1"/>
    </source>
</evidence>
<feature type="compositionally biased region" description="Polar residues" evidence="4">
    <location>
        <begin position="41"/>
        <end position="55"/>
    </location>
</feature>
<organism evidence="6 7">
    <name type="scientific">Mucor flavus</name>
    <dbReference type="NCBI Taxonomy" id="439312"/>
    <lineage>
        <taxon>Eukaryota</taxon>
        <taxon>Fungi</taxon>
        <taxon>Fungi incertae sedis</taxon>
        <taxon>Mucoromycota</taxon>
        <taxon>Mucoromycotina</taxon>
        <taxon>Mucoromycetes</taxon>
        <taxon>Mucorales</taxon>
        <taxon>Mucorineae</taxon>
        <taxon>Mucoraceae</taxon>
        <taxon>Mucor</taxon>
    </lineage>
</organism>
<sequence>MLEQKKLDAPGNTLFKYIVREKSKSVIVISDSEDEDDRRCPSNSPVVQETQNTHTIVPGDAGDPISLSDSEGEQEDVAEPMEVEVFEEVDVSVSAEEPQDMATNNDDNDGDDLLTLSDMMELDFMSDGGLSDLGADFPSAMDVLSTKLEGHQMALFMNETSIQETLMEPPATVKTFVQKDTDITYTLRHIELYIQSVTDISVPYFNNETRASRRTRDSSSKSSPEHSTQHELTNPYVPNRVWYNSTWEDWAQLDVGDILHCPFTPNEVDILQNCVEKQNIKKSKFGRELVNFWQYVSTLLPGRSPLDCRCYWSDFTDGNLILHNNPIIINRQKASLRNSSRHQLLSKRKRTGLMSYSSMLNIHLSNMTREYTISEGSGDAIALAVFRDTNGLKVAIGSLCDENTQYNMPGNLRVWDADTKNCSTLKGHYIRNEENGPGTTYHKKIWKTVTDVKTSKDQSLIYTSSHEGSANIWKASTGKLVSTLQYHSKSINQLAVDYSKSDNILASCSNDGSATVWSIGINGKTGSGVICELDPSFFVEPEVDCIEFGRNITENKLFLGVNNKDFSHPGYIEVYDTSSGVPCNRFNSMKGSVSSMAVSSSGKFVISGNYNRYDNMSGDGFIHLQDVLSKEVTKYYTGHNDVNIVAVSPCDNYIASGNADKEKNEVVIFDVRNPKRVLHVLSHDQTLVNQSLIAPDSSIGIGGIYWMSDSRTILTGGGDSTVKVWSIEGTTKLLKSYQTSNCVTSLTVHEDSMTIAAGVAGAQGIVHVWQP</sequence>
<dbReference type="Gene3D" id="2.130.10.10">
    <property type="entry name" value="YVTN repeat-like/Quinoprotein amine dehydrogenase"/>
    <property type="match status" value="1"/>
</dbReference>
<dbReference type="PROSITE" id="PS50082">
    <property type="entry name" value="WD_REPEATS_2"/>
    <property type="match status" value="3"/>
</dbReference>
<dbReference type="PROSITE" id="PS50090">
    <property type="entry name" value="MYB_LIKE"/>
    <property type="match status" value="1"/>
</dbReference>
<keyword evidence="7" id="KW-1185">Reference proteome</keyword>
<dbReference type="InterPro" id="IPR015943">
    <property type="entry name" value="WD40/YVTN_repeat-like_dom_sf"/>
</dbReference>
<accession>A0ABP9ZFA2</accession>
<dbReference type="Proteomes" id="UP001473302">
    <property type="component" value="Unassembled WGS sequence"/>
</dbReference>
<feature type="repeat" description="WD" evidence="3">
    <location>
        <begin position="701"/>
        <end position="735"/>
    </location>
</feature>
<evidence type="ECO:0000256" key="4">
    <source>
        <dbReference type="SAM" id="MobiDB-lite"/>
    </source>
</evidence>
<name>A0ABP9ZFA2_9FUNG</name>
<evidence type="ECO:0000259" key="5">
    <source>
        <dbReference type="PROSITE" id="PS50090"/>
    </source>
</evidence>
<protein>
    <recommendedName>
        <fullName evidence="5">Myb-like domain-containing protein</fullName>
    </recommendedName>
</protein>
<reference evidence="6 7" key="1">
    <citation type="submission" date="2024-04" db="EMBL/GenBank/DDBJ databases">
        <title>genome sequences of Mucor flavus KT1a and Helicostylum pulchrum KT1b strains isolated from the surface of a dry-aged beef.</title>
        <authorList>
            <person name="Toyotome T."/>
            <person name="Hosono M."/>
            <person name="Torimaru M."/>
            <person name="Fukuda K."/>
            <person name="Mikami N."/>
        </authorList>
    </citation>
    <scope>NUCLEOTIDE SEQUENCE [LARGE SCALE GENOMIC DNA]</scope>
    <source>
        <strain evidence="6 7">KT1a</strain>
    </source>
</reference>
<keyword evidence="2" id="KW-0677">Repeat</keyword>
<dbReference type="InterPro" id="IPR001005">
    <property type="entry name" value="SANT/Myb"/>
</dbReference>
<gene>
    <name evidence="6" type="ORF">MFLAVUS_011344</name>
</gene>
<feature type="region of interest" description="Disordered" evidence="4">
    <location>
        <begin position="29"/>
        <end position="78"/>
    </location>
</feature>
<dbReference type="EMBL" id="BAABUK010000050">
    <property type="protein sequence ID" value="GAA5817788.1"/>
    <property type="molecule type" value="Genomic_DNA"/>
</dbReference>
<feature type="compositionally biased region" description="Basic and acidic residues" evidence="4">
    <location>
        <begin position="210"/>
        <end position="229"/>
    </location>
</feature>
<dbReference type="InterPro" id="IPR036322">
    <property type="entry name" value="WD40_repeat_dom_sf"/>
</dbReference>
<dbReference type="PANTHER" id="PTHR19848:SF8">
    <property type="entry name" value="F-BOX AND WD REPEAT DOMAIN CONTAINING 7"/>
    <property type="match status" value="1"/>
</dbReference>
<evidence type="ECO:0000256" key="1">
    <source>
        <dbReference type="ARBA" id="ARBA00022574"/>
    </source>
</evidence>
<dbReference type="SUPFAM" id="SSF46689">
    <property type="entry name" value="Homeodomain-like"/>
    <property type="match status" value="1"/>
</dbReference>
<dbReference type="InterPro" id="IPR009057">
    <property type="entry name" value="Homeodomain-like_sf"/>
</dbReference>
<dbReference type="SUPFAM" id="SSF50978">
    <property type="entry name" value="WD40 repeat-like"/>
    <property type="match status" value="1"/>
</dbReference>
<evidence type="ECO:0000256" key="2">
    <source>
        <dbReference type="ARBA" id="ARBA00022737"/>
    </source>
</evidence>
<dbReference type="Pfam" id="PF00400">
    <property type="entry name" value="WD40"/>
    <property type="match status" value="3"/>
</dbReference>
<evidence type="ECO:0000313" key="7">
    <source>
        <dbReference type="Proteomes" id="UP001473302"/>
    </source>
</evidence>
<feature type="domain" description="Myb-like" evidence="5">
    <location>
        <begin position="262"/>
        <end position="316"/>
    </location>
</feature>